<evidence type="ECO:0000259" key="5">
    <source>
        <dbReference type="PROSITE" id="PS50830"/>
    </source>
</evidence>
<dbReference type="SMART" id="SM00318">
    <property type="entry name" value="SNc"/>
    <property type="match status" value="1"/>
</dbReference>
<keyword evidence="2 6" id="KW-0255">Endonuclease</keyword>
<evidence type="ECO:0000313" key="6">
    <source>
        <dbReference type="EMBL" id="GIN22704.1"/>
    </source>
</evidence>
<dbReference type="PROSITE" id="PS01284">
    <property type="entry name" value="TNASE_2"/>
    <property type="match status" value="1"/>
</dbReference>
<keyword evidence="3" id="KW-0378">Hydrolase</keyword>
<dbReference type="RefSeq" id="WP_212963781.1">
    <property type="nucleotide sequence ID" value="NZ_BOQT01000019.1"/>
</dbReference>
<gene>
    <name evidence="6" type="primary">yokF</name>
    <name evidence="6" type="ORF">J1TS3_38380</name>
</gene>
<feature type="compositionally biased region" description="Basic and acidic residues" evidence="4">
    <location>
        <begin position="285"/>
        <end position="297"/>
    </location>
</feature>
<dbReference type="InterPro" id="IPR002071">
    <property type="entry name" value="Thermonucl_AS"/>
</dbReference>
<proteinExistence type="predicted"/>
<dbReference type="CDD" id="cd00175">
    <property type="entry name" value="SNc"/>
    <property type="match status" value="1"/>
</dbReference>
<name>A0ABQ4KAF1_9BACI</name>
<dbReference type="SMART" id="SM00894">
    <property type="entry name" value="Excalibur"/>
    <property type="match status" value="1"/>
</dbReference>
<feature type="domain" description="TNase-like" evidence="5">
    <location>
        <begin position="89"/>
        <end position="222"/>
    </location>
</feature>
<dbReference type="SUPFAM" id="SSF50199">
    <property type="entry name" value="Staphylococcal nuclease"/>
    <property type="match status" value="1"/>
</dbReference>
<protein>
    <submittedName>
        <fullName evidence="6">SPBc2 prophage-derived endonuclease YokF</fullName>
    </submittedName>
</protein>
<dbReference type="InterPro" id="IPR035437">
    <property type="entry name" value="SNase_OB-fold_sf"/>
</dbReference>
<dbReference type="Proteomes" id="UP000680279">
    <property type="component" value="Unassembled WGS sequence"/>
</dbReference>
<dbReference type="Gene3D" id="2.40.50.90">
    <property type="match status" value="1"/>
</dbReference>
<dbReference type="EMBL" id="BOQT01000019">
    <property type="protein sequence ID" value="GIN22704.1"/>
    <property type="molecule type" value="Genomic_DNA"/>
</dbReference>
<feature type="region of interest" description="Disordered" evidence="4">
    <location>
        <begin position="230"/>
        <end position="259"/>
    </location>
</feature>
<evidence type="ECO:0000256" key="3">
    <source>
        <dbReference type="ARBA" id="ARBA00022801"/>
    </source>
</evidence>
<dbReference type="InterPro" id="IPR008613">
    <property type="entry name" value="Excalibur_Ca-bd_domain"/>
</dbReference>
<comment type="caution">
    <text evidence="6">The sequence shown here is derived from an EMBL/GenBank/DDBJ whole genome shotgun (WGS) entry which is preliminary data.</text>
</comment>
<evidence type="ECO:0000256" key="2">
    <source>
        <dbReference type="ARBA" id="ARBA00022759"/>
    </source>
</evidence>
<keyword evidence="1" id="KW-0540">Nuclease</keyword>
<feature type="compositionally biased region" description="Basic and acidic residues" evidence="4">
    <location>
        <begin position="48"/>
        <end position="66"/>
    </location>
</feature>
<dbReference type="Pfam" id="PF05901">
    <property type="entry name" value="Excalibur"/>
    <property type="match status" value="1"/>
</dbReference>
<dbReference type="PROSITE" id="PS50830">
    <property type="entry name" value="TNASE_3"/>
    <property type="match status" value="1"/>
</dbReference>
<feature type="region of interest" description="Disordered" evidence="4">
    <location>
        <begin position="271"/>
        <end position="297"/>
    </location>
</feature>
<dbReference type="Pfam" id="PF00565">
    <property type="entry name" value="SNase"/>
    <property type="match status" value="1"/>
</dbReference>
<reference evidence="6 7" key="1">
    <citation type="submission" date="2021-03" db="EMBL/GenBank/DDBJ databases">
        <title>Antimicrobial resistance genes in bacteria isolated from Japanese honey, and their potential for conferring macrolide and lincosamide resistance in the American foulbrood pathogen Paenibacillus larvae.</title>
        <authorList>
            <person name="Okamoto M."/>
            <person name="Kumagai M."/>
            <person name="Kanamori H."/>
            <person name="Takamatsu D."/>
        </authorList>
    </citation>
    <scope>NUCLEOTIDE SEQUENCE [LARGE SCALE GENOMIC DNA]</scope>
    <source>
        <strain evidence="6 7">J1TS3</strain>
    </source>
</reference>
<dbReference type="GO" id="GO:0004519">
    <property type="term" value="F:endonuclease activity"/>
    <property type="evidence" value="ECO:0007669"/>
    <property type="project" value="UniProtKB-KW"/>
</dbReference>
<evidence type="ECO:0000313" key="7">
    <source>
        <dbReference type="Proteomes" id="UP000680279"/>
    </source>
</evidence>
<sequence length="297" mass="32945">MGIIFTLFLLGLVTIAKIRPSITVYILTISLMGLVGCSETDVNSADQNQKKDEIHAASTENQKDEIQAASPSEQETKEEKSTGTSGTIEHVPVTLVKAIDGDTIKVRYNGKEQNVRYLLIDTPETNHPRLGKQPFGEEAKELNTQLVNSGDLTLEFDIGERVDKYGRLLAYVYVDGKSVQEILLEEGLARVAYVYPPNTRHLTPYEEAQKRAKEKGIGIWSIENYATDSGFKESSTGTPGKSQEQASDSPASKPNNGTEYFQNCTELRKVYPNGVPESHSAYQPKMDRDKDGYACER</sequence>
<evidence type="ECO:0000256" key="1">
    <source>
        <dbReference type="ARBA" id="ARBA00022722"/>
    </source>
</evidence>
<feature type="region of interest" description="Disordered" evidence="4">
    <location>
        <begin position="44"/>
        <end position="86"/>
    </location>
</feature>
<dbReference type="PANTHER" id="PTHR12302:SF3">
    <property type="entry name" value="SERINE_THREONINE-PROTEIN KINASE 31"/>
    <property type="match status" value="1"/>
</dbReference>
<evidence type="ECO:0000256" key="4">
    <source>
        <dbReference type="SAM" id="MobiDB-lite"/>
    </source>
</evidence>
<dbReference type="InterPro" id="IPR016071">
    <property type="entry name" value="Staphylococal_nuclease_OB-fold"/>
</dbReference>
<accession>A0ABQ4KAF1</accession>
<dbReference type="PANTHER" id="PTHR12302">
    <property type="entry name" value="EBNA2 BINDING PROTEIN P100"/>
    <property type="match status" value="1"/>
</dbReference>
<keyword evidence="7" id="KW-1185">Reference proteome</keyword>
<organism evidence="6 7">
    <name type="scientific">Siminovitchia fordii</name>
    <dbReference type="NCBI Taxonomy" id="254759"/>
    <lineage>
        <taxon>Bacteria</taxon>
        <taxon>Bacillati</taxon>
        <taxon>Bacillota</taxon>
        <taxon>Bacilli</taxon>
        <taxon>Bacillales</taxon>
        <taxon>Bacillaceae</taxon>
        <taxon>Siminovitchia</taxon>
    </lineage>
</organism>